<gene>
    <name evidence="2" type="ORF">Metlim_2219</name>
</gene>
<accession>H1Z1D3</accession>
<feature type="region of interest" description="Disordered" evidence="1">
    <location>
        <begin position="306"/>
        <end position="325"/>
    </location>
</feature>
<keyword evidence="3" id="KW-1185">Reference proteome</keyword>
<evidence type="ECO:0000313" key="2">
    <source>
        <dbReference type="EMBL" id="EHQ36280.1"/>
    </source>
</evidence>
<dbReference type="AlphaFoldDB" id="H1Z1D3"/>
<sequence>MKCSNCGSDDEGNFCSKCGNRLQQDNAEEFPEDFSAGNPAEWTGLCPVCKKASLQYNIKKVFLGLKSRESYDCPKCRSVFLKEDDKYKLISVSDKGNEIWVEYGEKPLSPEEWVRISHGGISDEKQRTVDLEHYYSELSLGNIDPGKSPDCPVILKINEEHIVTFPGITLKEPRAVRKTTGGYAGPRFRVAKGVSFSLGAFGASSESHDEIRDIDRGLFTITTKRLIFSGNKKTTAISLSKIISINPYSDGIGVNRENREKMQYFVGIPEVEVDINVDGRVYRENFSGLMLMSIIEGLINRMNNPSVSAESSSGSSGNSESAEERRFKIQVERNLKGRELEKNGDAEGAVLLYEENIAEGFEGNFPYERLAIIYRKKKEYSEEIRVLKRAIFVFENYASKERSDLIPKLEKFKERLVKAEVLEEKAPAKANDGR</sequence>
<feature type="compositionally biased region" description="Low complexity" evidence="1">
    <location>
        <begin position="306"/>
        <end position="320"/>
    </location>
</feature>
<evidence type="ECO:0000313" key="3">
    <source>
        <dbReference type="Proteomes" id="UP000005741"/>
    </source>
</evidence>
<protein>
    <submittedName>
        <fullName evidence="2">Uncharacterized protein</fullName>
    </submittedName>
</protein>
<dbReference type="EMBL" id="CM001436">
    <property type="protein sequence ID" value="EHQ36280.1"/>
    <property type="molecule type" value="Genomic_DNA"/>
</dbReference>
<dbReference type="InParanoid" id="H1Z1D3"/>
<organism evidence="2 3">
    <name type="scientific">Methanoplanus limicola DSM 2279</name>
    <dbReference type="NCBI Taxonomy" id="937775"/>
    <lineage>
        <taxon>Archaea</taxon>
        <taxon>Methanobacteriati</taxon>
        <taxon>Methanobacteriota</taxon>
        <taxon>Stenosarchaea group</taxon>
        <taxon>Methanomicrobia</taxon>
        <taxon>Methanomicrobiales</taxon>
        <taxon>Methanomicrobiaceae</taxon>
        <taxon>Methanoplanus</taxon>
    </lineage>
</organism>
<dbReference type="HOGENOM" id="CLU_051619_0_0_2"/>
<proteinExistence type="predicted"/>
<dbReference type="Proteomes" id="UP000005741">
    <property type="component" value="Chromosome"/>
</dbReference>
<reference evidence="2 3" key="1">
    <citation type="submission" date="2011-10" db="EMBL/GenBank/DDBJ databases">
        <title>The Improved High-Quality Draft genome of Methanoplanus limicola DSM 2279.</title>
        <authorList>
            <consortium name="US DOE Joint Genome Institute (JGI-PGF)"/>
            <person name="Lucas S."/>
            <person name="Copeland A."/>
            <person name="Lapidus A."/>
            <person name="Glavina del Rio T."/>
            <person name="Dalin E."/>
            <person name="Tice H."/>
            <person name="Bruce D."/>
            <person name="Goodwin L."/>
            <person name="Pitluck S."/>
            <person name="Peters L."/>
            <person name="Mikhailova N."/>
            <person name="Lu M."/>
            <person name="Kyrpides N."/>
            <person name="Mavromatis K."/>
            <person name="Ivanova N."/>
            <person name="Markowitz V."/>
            <person name="Cheng J.-F."/>
            <person name="Hugenholtz P."/>
            <person name="Woyke T."/>
            <person name="Wu D."/>
            <person name="Wirth R."/>
            <person name="Brambilla E.-M."/>
            <person name="Klenk H.-P."/>
            <person name="Eisen J.A."/>
        </authorList>
    </citation>
    <scope>NUCLEOTIDE SEQUENCE [LARGE SCALE GENOMIC DNA]</scope>
    <source>
        <strain evidence="2 3">DSM 2279</strain>
    </source>
</reference>
<name>H1Z1D3_9EURY</name>
<evidence type="ECO:0000256" key="1">
    <source>
        <dbReference type="SAM" id="MobiDB-lite"/>
    </source>
</evidence>